<keyword evidence="5" id="KW-0255">Endonuclease</keyword>
<keyword evidence="3" id="KW-0804">Transcription</keyword>
<dbReference type="SUPFAM" id="SSF54060">
    <property type="entry name" value="His-Me finger endonucleases"/>
    <property type="match status" value="1"/>
</dbReference>
<evidence type="ECO:0000256" key="2">
    <source>
        <dbReference type="ARBA" id="ARBA00023125"/>
    </source>
</evidence>
<keyword evidence="1" id="KW-0805">Transcription regulation</keyword>
<evidence type="ECO:0000256" key="1">
    <source>
        <dbReference type="ARBA" id="ARBA00023015"/>
    </source>
</evidence>
<dbReference type="EMBL" id="JAGQEX010000011">
    <property type="protein sequence ID" value="MDV5977118.1"/>
    <property type="molecule type" value="Genomic_DNA"/>
</dbReference>
<dbReference type="RefSeq" id="WP_317610152.1">
    <property type="nucleotide sequence ID" value="NZ_JAGQEX010000011.1"/>
</dbReference>
<sequence length="215" mass="24673">MYYQKMIGLKIKEWKVIGVSDHGANKQTKMLCQCSCGTIRKVDAYSLKHGFTNSCGKCKKIVEEENYLRCIMKNGTSFIFDQKDNELVKSHSWSIARGYVRTSVNGKSVYLHQMIMNEISTEVDHKNGNPLDNRRSNLRIANHCENNQNKGLRADNTTGYKGVCYDNKSRKFVAYINAYGKRTYLGYFEDKKMAAKAYDNAAIKMHGEYARPNFV</sequence>
<dbReference type="InterPro" id="IPR003615">
    <property type="entry name" value="HNH_nuc"/>
</dbReference>
<dbReference type="InterPro" id="IPR001471">
    <property type="entry name" value="AP2/ERF_dom"/>
</dbReference>
<evidence type="ECO:0000313" key="5">
    <source>
        <dbReference type="EMBL" id="MDV5977118.1"/>
    </source>
</evidence>
<evidence type="ECO:0000259" key="4">
    <source>
        <dbReference type="PROSITE" id="PS51032"/>
    </source>
</evidence>
<dbReference type="InterPro" id="IPR036955">
    <property type="entry name" value="AP2/ERF_dom_sf"/>
</dbReference>
<dbReference type="InterPro" id="IPR044925">
    <property type="entry name" value="His-Me_finger_sf"/>
</dbReference>
<dbReference type="GO" id="GO:0003700">
    <property type="term" value="F:DNA-binding transcription factor activity"/>
    <property type="evidence" value="ECO:0007669"/>
    <property type="project" value="InterPro"/>
</dbReference>
<dbReference type="GO" id="GO:0003677">
    <property type="term" value="F:DNA binding"/>
    <property type="evidence" value="ECO:0007669"/>
    <property type="project" value="UniProtKB-KW"/>
</dbReference>
<evidence type="ECO:0000313" key="6">
    <source>
        <dbReference type="Proteomes" id="UP001186118"/>
    </source>
</evidence>
<feature type="domain" description="AP2/ERF" evidence="4">
    <location>
        <begin position="159"/>
        <end position="215"/>
    </location>
</feature>
<organism evidence="5 6">
    <name type="scientific">Streptococcus canis</name>
    <dbReference type="NCBI Taxonomy" id="1329"/>
    <lineage>
        <taxon>Bacteria</taxon>
        <taxon>Bacillati</taxon>
        <taxon>Bacillota</taxon>
        <taxon>Bacilli</taxon>
        <taxon>Lactobacillales</taxon>
        <taxon>Streptococcaceae</taxon>
        <taxon>Streptococcus</taxon>
    </lineage>
</organism>
<dbReference type="SUPFAM" id="SSF54171">
    <property type="entry name" value="DNA-binding domain"/>
    <property type="match status" value="1"/>
</dbReference>
<dbReference type="Gene3D" id="3.90.75.20">
    <property type="match status" value="1"/>
</dbReference>
<dbReference type="AlphaFoldDB" id="A0AAE4TRM3"/>
<accession>A0AAE4TRM3</accession>
<dbReference type="Pfam" id="PF00847">
    <property type="entry name" value="AP2"/>
    <property type="match status" value="1"/>
</dbReference>
<dbReference type="GO" id="GO:0004519">
    <property type="term" value="F:endonuclease activity"/>
    <property type="evidence" value="ECO:0007669"/>
    <property type="project" value="UniProtKB-KW"/>
</dbReference>
<proteinExistence type="predicted"/>
<comment type="caution">
    <text evidence="5">The sequence shown here is derived from an EMBL/GenBank/DDBJ whole genome shotgun (WGS) entry which is preliminary data.</text>
</comment>
<dbReference type="Pfam" id="PF13392">
    <property type="entry name" value="HNH_3"/>
    <property type="match status" value="1"/>
</dbReference>
<dbReference type="InterPro" id="IPR016177">
    <property type="entry name" value="DNA-bd_dom_sf"/>
</dbReference>
<keyword evidence="5" id="KW-0540">Nuclease</keyword>
<dbReference type="SMART" id="SM00380">
    <property type="entry name" value="AP2"/>
    <property type="match status" value="1"/>
</dbReference>
<dbReference type="Gene3D" id="3.30.730.10">
    <property type="entry name" value="AP2/ERF domain"/>
    <property type="match status" value="1"/>
</dbReference>
<name>A0AAE4TRM3_STRCB</name>
<keyword evidence="2" id="KW-0238">DNA-binding</keyword>
<gene>
    <name evidence="5" type="ORF">KB584_06530</name>
</gene>
<keyword evidence="5" id="KW-0378">Hydrolase</keyword>
<evidence type="ECO:0000256" key="3">
    <source>
        <dbReference type="ARBA" id="ARBA00023163"/>
    </source>
</evidence>
<dbReference type="PROSITE" id="PS51032">
    <property type="entry name" value="AP2_ERF"/>
    <property type="match status" value="1"/>
</dbReference>
<dbReference type="Proteomes" id="UP001186118">
    <property type="component" value="Unassembled WGS sequence"/>
</dbReference>
<reference evidence="5" key="1">
    <citation type="submission" date="2021-04" db="EMBL/GenBank/DDBJ databases">
        <title>Draft genomes of 20 S. canis strains.</title>
        <authorList>
            <person name="Pagnossin D."/>
            <person name="Weir W."/>
            <person name="Smith A."/>
            <person name="Ure R."/>
            <person name="Oravcova K."/>
        </authorList>
    </citation>
    <scope>NUCLEOTIDE SEQUENCE</scope>
    <source>
        <strain evidence="5">284</strain>
    </source>
</reference>
<protein>
    <submittedName>
        <fullName evidence="5">HNH endonuclease</fullName>
    </submittedName>
</protein>